<dbReference type="OMA" id="MVKYKVD"/>
<protein>
    <recommendedName>
        <fullName evidence="6">Amino acid transporter transmembrane domain-containing protein</fullName>
    </recommendedName>
</protein>
<keyword evidence="3 5" id="KW-1133">Transmembrane helix</keyword>
<dbReference type="EnsemblMetazoa" id="XM_008184610.3">
    <property type="protein sequence ID" value="XP_008182832.1"/>
    <property type="gene ID" value="LOC100159667"/>
</dbReference>
<keyword evidence="2 5" id="KW-0812">Transmembrane</keyword>
<dbReference type="GO" id="GO:0015179">
    <property type="term" value="F:L-amino acid transmembrane transporter activity"/>
    <property type="evidence" value="ECO:0007669"/>
    <property type="project" value="TreeGrafter"/>
</dbReference>
<evidence type="ECO:0000313" key="7">
    <source>
        <dbReference type="EnsemblMetazoa" id="XP_008182832.1"/>
    </source>
</evidence>
<evidence type="ECO:0000259" key="6">
    <source>
        <dbReference type="Pfam" id="PF01490"/>
    </source>
</evidence>
<proteinExistence type="predicted"/>
<evidence type="ECO:0000313" key="8">
    <source>
        <dbReference type="Proteomes" id="UP000007819"/>
    </source>
</evidence>
<evidence type="ECO:0000256" key="3">
    <source>
        <dbReference type="ARBA" id="ARBA00022989"/>
    </source>
</evidence>
<evidence type="ECO:0000256" key="5">
    <source>
        <dbReference type="SAM" id="Phobius"/>
    </source>
</evidence>
<feature type="transmembrane region" description="Helical" evidence="5">
    <location>
        <begin position="435"/>
        <end position="456"/>
    </location>
</feature>
<keyword evidence="8" id="KW-1185">Reference proteome</keyword>
<feature type="transmembrane region" description="Helical" evidence="5">
    <location>
        <begin position="150"/>
        <end position="171"/>
    </location>
</feature>
<keyword evidence="4 5" id="KW-0472">Membrane</keyword>
<feature type="transmembrane region" description="Helical" evidence="5">
    <location>
        <begin position="250"/>
        <end position="267"/>
    </location>
</feature>
<reference evidence="7" key="2">
    <citation type="submission" date="2022-06" db="UniProtKB">
        <authorList>
            <consortium name="EnsemblMetazoa"/>
        </authorList>
    </citation>
    <scope>IDENTIFICATION</scope>
</reference>
<dbReference type="InterPro" id="IPR013057">
    <property type="entry name" value="AA_transpt_TM"/>
</dbReference>
<dbReference type="PANTHER" id="PTHR22950:SF460">
    <property type="entry name" value="PROTON-COUPLED AMINO ACID TRANSPORTER 4-LIKE PROTEIN"/>
    <property type="match status" value="1"/>
</dbReference>
<feature type="transmembrane region" description="Helical" evidence="5">
    <location>
        <begin position="213"/>
        <end position="234"/>
    </location>
</feature>
<dbReference type="AlphaFoldDB" id="A0A8R2F7Z9"/>
<comment type="subcellular location">
    <subcellularLocation>
        <location evidence="1">Membrane</location>
        <topology evidence="1">Multi-pass membrane protein</topology>
    </subcellularLocation>
</comment>
<dbReference type="GO" id="GO:0005774">
    <property type="term" value="C:vacuolar membrane"/>
    <property type="evidence" value="ECO:0007669"/>
    <property type="project" value="TreeGrafter"/>
</dbReference>
<feature type="transmembrane region" description="Helical" evidence="5">
    <location>
        <begin position="346"/>
        <end position="371"/>
    </location>
</feature>
<evidence type="ECO:0000256" key="4">
    <source>
        <dbReference type="ARBA" id="ARBA00023136"/>
    </source>
</evidence>
<gene>
    <name evidence="7" type="primary">100159667</name>
</gene>
<dbReference type="Proteomes" id="UP000007819">
    <property type="component" value="Chromosome A3"/>
</dbReference>
<feature type="transmembrane region" description="Helical" evidence="5">
    <location>
        <begin position="279"/>
        <end position="296"/>
    </location>
</feature>
<sequence>MSHHFAGAGDVGVPLKSTVGVGIPVSAEDIILQTFDNDERKLQVCGSMRPIITELDNNKRGSIRTDVADLVMVKYKCSSNGVPITQTNGSTLPLVPGSSKDAEFGGYNPFDHRTVQYPTTDMETFIHLLKGSLGSGILAMPLAFMNAGLIFGLIATATIGFVCTYCVHILVKSSHKLCRRMQVPALGFADVAEVAFLAGPPAFQKFSGLFRGLVNTFLTIDLLGCCCVYIVFVAKNIKQVMDEYVLDINVRWYMLMMLPLVIAMNLIRNLKYLAPLSMVANFLVGTCMTITFWYVFQDLPPMKSAPFITDWHKWPLFFGTAIFALEGIGVVMPLENNMKTPQHFIGCPSVLNIGMAIVVLLYSTVGMFGFLKYGDKTEGSITLNLPKDELLAQSVKVMIAVAIFLTYSLQFYVPFEIIWKGSKHRFTSHPVLFEYLLRVLLVVGTVLVAIACPNLGPVISLVGALCLSFLGLILPSCIDLVTCWEEPGLGRGYWRLWKNMVIIMFGILGLVTGVYSSMLDIIVTFNQ</sequence>
<name>A0A8R2F7Z9_ACYPI</name>
<feature type="transmembrane region" description="Helical" evidence="5">
    <location>
        <begin position="496"/>
        <end position="518"/>
    </location>
</feature>
<feature type="transmembrane region" description="Helical" evidence="5">
    <location>
        <begin position="316"/>
        <end position="334"/>
    </location>
</feature>
<reference evidence="8" key="1">
    <citation type="submission" date="2010-06" db="EMBL/GenBank/DDBJ databases">
        <authorList>
            <person name="Jiang H."/>
            <person name="Abraham K."/>
            <person name="Ali S."/>
            <person name="Alsbrooks S.L."/>
            <person name="Anim B.N."/>
            <person name="Anosike U.S."/>
            <person name="Attaway T."/>
            <person name="Bandaranaike D.P."/>
            <person name="Battles P.K."/>
            <person name="Bell S.N."/>
            <person name="Bell A.V."/>
            <person name="Beltran B."/>
            <person name="Bickham C."/>
            <person name="Bustamante Y."/>
            <person name="Caleb T."/>
            <person name="Canada A."/>
            <person name="Cardenas V."/>
            <person name="Carter K."/>
            <person name="Chacko J."/>
            <person name="Chandrabose M.N."/>
            <person name="Chavez D."/>
            <person name="Chavez A."/>
            <person name="Chen L."/>
            <person name="Chu H.-S."/>
            <person name="Claassen K.J."/>
            <person name="Cockrell R."/>
            <person name="Collins M."/>
            <person name="Cooper J.A."/>
            <person name="Cree A."/>
            <person name="Curry S.M."/>
            <person name="Da Y."/>
            <person name="Dao M.D."/>
            <person name="Das B."/>
            <person name="Davila M.-L."/>
            <person name="Davy-Carroll L."/>
            <person name="Denson S."/>
            <person name="Dinh H."/>
            <person name="Ebong V.E."/>
            <person name="Edwards J.R."/>
            <person name="Egan A."/>
            <person name="El-Daye J."/>
            <person name="Escobedo L."/>
            <person name="Fernandez S."/>
            <person name="Fernando P.R."/>
            <person name="Flagg N."/>
            <person name="Forbes L.D."/>
            <person name="Fowler R.G."/>
            <person name="Fu Q."/>
            <person name="Gabisi R.A."/>
            <person name="Ganer J."/>
            <person name="Garbino Pronczuk A."/>
            <person name="Garcia R.M."/>
            <person name="Garner T."/>
            <person name="Garrett T.E."/>
            <person name="Gonzalez D.A."/>
            <person name="Hamid H."/>
            <person name="Hawkins E.S."/>
            <person name="Hirani K."/>
            <person name="Hogues M.E."/>
            <person name="Hollins B."/>
            <person name="Hsiao C.-H."/>
            <person name="Jabil R."/>
            <person name="James M.L."/>
            <person name="Jhangiani S.N."/>
            <person name="Johnson B."/>
            <person name="Johnson Q."/>
            <person name="Joshi V."/>
            <person name="Kalu J.B."/>
            <person name="Kam C."/>
            <person name="Kashfia A."/>
            <person name="Keebler J."/>
            <person name="Kisamo H."/>
            <person name="Kovar C.L."/>
            <person name="Lago L.A."/>
            <person name="Lai C.-Y."/>
            <person name="Laidlaw J."/>
            <person name="Lara F."/>
            <person name="Le T.-K."/>
            <person name="Lee S.L."/>
            <person name="Legall F.H."/>
            <person name="Lemon S.J."/>
            <person name="Lewis L.R."/>
            <person name="Li B."/>
            <person name="Liu Y."/>
            <person name="Liu Y.-S."/>
            <person name="Lopez J."/>
            <person name="Lozado R.J."/>
            <person name="Lu J."/>
            <person name="Madu R.C."/>
            <person name="Maheshwari M."/>
            <person name="Maheshwari R."/>
            <person name="Malloy K."/>
            <person name="Martinez E."/>
            <person name="Mathew T."/>
            <person name="Mercado I.C."/>
            <person name="Mercado C."/>
            <person name="Meyer B."/>
            <person name="Montgomery K."/>
            <person name="Morgan M.B."/>
            <person name="Munidasa M."/>
            <person name="Nazareth L.V."/>
            <person name="Nelson J."/>
            <person name="Ng B.M."/>
            <person name="Nguyen N.B."/>
            <person name="Nguyen P.Q."/>
            <person name="Nguyen T."/>
            <person name="Obregon M."/>
            <person name="Okwuonu G.O."/>
            <person name="Onwere C.G."/>
            <person name="Orozco G."/>
            <person name="Parra A."/>
            <person name="Patel S."/>
            <person name="Patil S."/>
            <person name="Perez A."/>
            <person name="Perez Y."/>
            <person name="Pham C."/>
            <person name="Primus E.L."/>
            <person name="Pu L.-L."/>
            <person name="Puazo M."/>
            <person name="Qin X."/>
            <person name="Quiroz J.B."/>
            <person name="Reese J."/>
            <person name="Richards S."/>
            <person name="Rives C.M."/>
            <person name="Robberts R."/>
            <person name="Ruiz S.J."/>
            <person name="Ruiz M.J."/>
            <person name="Santibanez J."/>
            <person name="Schneider B.W."/>
            <person name="Sisson I."/>
            <person name="Smith M."/>
            <person name="Sodergren E."/>
            <person name="Song X.-Z."/>
            <person name="Song B.B."/>
            <person name="Summersgill H."/>
            <person name="Thelus R."/>
            <person name="Thornton R.D."/>
            <person name="Trejos Z.Y."/>
            <person name="Usmani K."/>
            <person name="Vattathil S."/>
            <person name="Villasana D."/>
            <person name="Walker D.L."/>
            <person name="Wang S."/>
            <person name="Wang K."/>
            <person name="White C.S."/>
            <person name="Williams A.C."/>
            <person name="Williamson J."/>
            <person name="Wilson K."/>
            <person name="Woghiren I.O."/>
            <person name="Woodworth J.R."/>
            <person name="Worley K.C."/>
            <person name="Wright R.A."/>
            <person name="Wu W."/>
            <person name="Young L."/>
            <person name="Zhang L."/>
            <person name="Zhang J."/>
            <person name="Zhu Y."/>
            <person name="Muzny D.M."/>
            <person name="Weinstock G."/>
            <person name="Gibbs R.A."/>
        </authorList>
    </citation>
    <scope>NUCLEOTIDE SEQUENCE [LARGE SCALE GENOMIC DNA]</scope>
    <source>
        <strain evidence="8">LSR1</strain>
    </source>
</reference>
<dbReference type="PANTHER" id="PTHR22950">
    <property type="entry name" value="AMINO ACID TRANSPORTER"/>
    <property type="match status" value="1"/>
</dbReference>
<feature type="domain" description="Amino acid transporter transmembrane" evidence="6">
    <location>
        <begin position="122"/>
        <end position="518"/>
    </location>
</feature>
<feature type="transmembrane region" description="Helical" evidence="5">
    <location>
        <begin position="391"/>
        <end position="415"/>
    </location>
</feature>
<organism evidence="7 8">
    <name type="scientific">Acyrthosiphon pisum</name>
    <name type="common">Pea aphid</name>
    <dbReference type="NCBI Taxonomy" id="7029"/>
    <lineage>
        <taxon>Eukaryota</taxon>
        <taxon>Metazoa</taxon>
        <taxon>Ecdysozoa</taxon>
        <taxon>Arthropoda</taxon>
        <taxon>Hexapoda</taxon>
        <taxon>Insecta</taxon>
        <taxon>Pterygota</taxon>
        <taxon>Neoptera</taxon>
        <taxon>Paraneoptera</taxon>
        <taxon>Hemiptera</taxon>
        <taxon>Sternorrhyncha</taxon>
        <taxon>Aphidomorpha</taxon>
        <taxon>Aphidoidea</taxon>
        <taxon>Aphididae</taxon>
        <taxon>Macrosiphini</taxon>
        <taxon>Acyrthosiphon</taxon>
    </lineage>
</organism>
<accession>A0A8R2F7Z9</accession>
<dbReference type="OrthoDB" id="1684102at2759"/>
<evidence type="ECO:0000256" key="1">
    <source>
        <dbReference type="ARBA" id="ARBA00004141"/>
    </source>
</evidence>
<evidence type="ECO:0000256" key="2">
    <source>
        <dbReference type="ARBA" id="ARBA00022692"/>
    </source>
</evidence>
<feature type="transmembrane region" description="Helical" evidence="5">
    <location>
        <begin position="462"/>
        <end position="484"/>
    </location>
</feature>
<dbReference type="Pfam" id="PF01490">
    <property type="entry name" value="Aa_trans"/>
    <property type="match status" value="1"/>
</dbReference>